<organism evidence="2 3">
    <name type="scientific">Trueperella abortisuis</name>
    <dbReference type="NCBI Taxonomy" id="445930"/>
    <lineage>
        <taxon>Bacteria</taxon>
        <taxon>Bacillati</taxon>
        <taxon>Actinomycetota</taxon>
        <taxon>Actinomycetes</taxon>
        <taxon>Actinomycetales</taxon>
        <taxon>Actinomycetaceae</taxon>
        <taxon>Trueperella</taxon>
    </lineage>
</organism>
<name>A0ABT9PHJ3_9ACTO</name>
<evidence type="ECO:0000313" key="2">
    <source>
        <dbReference type="EMBL" id="MDP9831947.1"/>
    </source>
</evidence>
<feature type="signal peptide" evidence="1">
    <location>
        <begin position="1"/>
        <end position="22"/>
    </location>
</feature>
<dbReference type="RefSeq" id="WP_307634512.1">
    <property type="nucleotide sequence ID" value="NZ_JAUSQL010000001.1"/>
</dbReference>
<accession>A0ABT9PHJ3</accession>
<keyword evidence="3" id="KW-1185">Reference proteome</keyword>
<evidence type="ECO:0000256" key="1">
    <source>
        <dbReference type="SAM" id="SignalP"/>
    </source>
</evidence>
<sequence>MGDAMKKACAILSACLVLSACASTSSEERLHELSQAMIDGGYATSFEKMDQRFLDDLEWVGLGVSDGCMSIIEVTDSAKLEFVADTGLLAASRVEARVAMVTHREIAVNGHFVLVRARKSGEYCDTLYGNFLKELPCFGMEERQNEAVRYFRSIE</sequence>
<keyword evidence="1" id="KW-0732">Signal</keyword>
<comment type="caution">
    <text evidence="2">The sequence shown here is derived from an EMBL/GenBank/DDBJ whole genome shotgun (WGS) entry which is preliminary data.</text>
</comment>
<dbReference type="Proteomes" id="UP001230145">
    <property type="component" value="Unassembled WGS sequence"/>
</dbReference>
<feature type="chain" id="PRO_5047257339" description="Lipoprotein" evidence="1">
    <location>
        <begin position="23"/>
        <end position="155"/>
    </location>
</feature>
<gene>
    <name evidence="2" type="ORF">J2S45_000626</name>
</gene>
<evidence type="ECO:0000313" key="3">
    <source>
        <dbReference type="Proteomes" id="UP001230145"/>
    </source>
</evidence>
<protein>
    <recommendedName>
        <fullName evidence="4">Lipoprotein</fullName>
    </recommendedName>
</protein>
<dbReference type="PROSITE" id="PS51257">
    <property type="entry name" value="PROKAR_LIPOPROTEIN"/>
    <property type="match status" value="1"/>
</dbReference>
<reference evidence="2 3" key="1">
    <citation type="submission" date="2023-07" db="EMBL/GenBank/DDBJ databases">
        <title>Sequencing the genomes of 1000 actinobacteria strains.</title>
        <authorList>
            <person name="Klenk H.-P."/>
        </authorList>
    </citation>
    <scope>NUCLEOTIDE SEQUENCE [LARGE SCALE GENOMIC DNA]</scope>
    <source>
        <strain evidence="2 3">DSM 19515</strain>
    </source>
</reference>
<proteinExistence type="predicted"/>
<evidence type="ECO:0008006" key="4">
    <source>
        <dbReference type="Google" id="ProtNLM"/>
    </source>
</evidence>
<dbReference type="EMBL" id="JAUSQL010000001">
    <property type="protein sequence ID" value="MDP9831947.1"/>
    <property type="molecule type" value="Genomic_DNA"/>
</dbReference>